<evidence type="ECO:0000313" key="1">
    <source>
        <dbReference type="EMBL" id="MFC7180016.1"/>
    </source>
</evidence>
<dbReference type="Proteomes" id="UP001596435">
    <property type="component" value="Unassembled WGS sequence"/>
</dbReference>
<dbReference type="EMBL" id="JBHTAJ010000015">
    <property type="protein sequence ID" value="MFC7180016.1"/>
    <property type="molecule type" value="Genomic_DNA"/>
</dbReference>
<dbReference type="RefSeq" id="WP_345704086.1">
    <property type="nucleotide sequence ID" value="NZ_BAABKV010000001.1"/>
</dbReference>
<name>A0ABW2FRU6_9ACTN</name>
<keyword evidence="2" id="KW-1185">Reference proteome</keyword>
<sequence length="76" mass="8461">MAWSGALAGLEQAGFPMLGGLLPYAEAVFNQRQVPVLISELDRLPDELRGPWVDEVRILGQVVLEGPHRYLWFVGD</sequence>
<proteinExistence type="predicted"/>
<evidence type="ECO:0000313" key="2">
    <source>
        <dbReference type="Proteomes" id="UP001596435"/>
    </source>
</evidence>
<comment type="caution">
    <text evidence="1">The sequence shown here is derived from an EMBL/GenBank/DDBJ whole genome shotgun (WGS) entry which is preliminary data.</text>
</comment>
<organism evidence="1 2">
    <name type="scientific">Kitasatospora paranensis</name>
    <dbReference type="NCBI Taxonomy" id="258053"/>
    <lineage>
        <taxon>Bacteria</taxon>
        <taxon>Bacillati</taxon>
        <taxon>Actinomycetota</taxon>
        <taxon>Actinomycetes</taxon>
        <taxon>Kitasatosporales</taxon>
        <taxon>Streptomycetaceae</taxon>
        <taxon>Kitasatospora</taxon>
    </lineage>
</organism>
<gene>
    <name evidence="1" type="ORF">ACFQMG_10645</name>
</gene>
<accession>A0ABW2FRU6</accession>
<reference evidence="2" key="1">
    <citation type="journal article" date="2019" name="Int. J. Syst. Evol. Microbiol.">
        <title>The Global Catalogue of Microorganisms (GCM) 10K type strain sequencing project: providing services to taxonomists for standard genome sequencing and annotation.</title>
        <authorList>
            <consortium name="The Broad Institute Genomics Platform"/>
            <consortium name="The Broad Institute Genome Sequencing Center for Infectious Disease"/>
            <person name="Wu L."/>
            <person name="Ma J."/>
        </authorList>
    </citation>
    <scope>NUCLEOTIDE SEQUENCE [LARGE SCALE GENOMIC DNA]</scope>
    <source>
        <strain evidence="2">CGMCC 1.12859</strain>
    </source>
</reference>
<protein>
    <submittedName>
        <fullName evidence="1">Uncharacterized protein</fullName>
    </submittedName>
</protein>